<protein>
    <submittedName>
        <fullName evidence="1">Uncharacterized protein</fullName>
    </submittedName>
</protein>
<name>A0A6L2KQB8_TANCI</name>
<organism evidence="1">
    <name type="scientific">Tanacetum cinerariifolium</name>
    <name type="common">Dalmatian daisy</name>
    <name type="synonym">Chrysanthemum cinerariifolium</name>
    <dbReference type="NCBI Taxonomy" id="118510"/>
    <lineage>
        <taxon>Eukaryota</taxon>
        <taxon>Viridiplantae</taxon>
        <taxon>Streptophyta</taxon>
        <taxon>Embryophyta</taxon>
        <taxon>Tracheophyta</taxon>
        <taxon>Spermatophyta</taxon>
        <taxon>Magnoliopsida</taxon>
        <taxon>eudicotyledons</taxon>
        <taxon>Gunneridae</taxon>
        <taxon>Pentapetalae</taxon>
        <taxon>asterids</taxon>
        <taxon>campanulids</taxon>
        <taxon>Asterales</taxon>
        <taxon>Asteraceae</taxon>
        <taxon>Asteroideae</taxon>
        <taxon>Anthemideae</taxon>
        <taxon>Anthemidinae</taxon>
        <taxon>Tanacetum</taxon>
    </lineage>
</organism>
<sequence>MVLVDYFNYDLKYLQGGISTMTYTASLTKTKAAQYDLPGIKDMFPNIGVLLKLPMINMHFGEFLIGKINVSPSMGDDVIEISSDKVEGSGYWNSLEYQDTADSKGKKVTKALSFYKMETDEVKERYIASCFMNCLEAYDDYEVKKGNKVVKKELIVSLKGELYFVKFIINPEEDDVEPGVILGRSFMRLVKGIVDFDNGVITVYPEPDPFEEDSKKTKKNNGSDINTMPYQIYEQLGRKEMKKVDIGTHSGRSYRDTHMHMICGIVNTLEILFLTFDGFCHQTFHAARSDVMRNTESNSEDKEEYHIKRNKFGSPTMETHDDEARSSRSKCFRQHKTVEEVLLPQVLAMGRIMGCDGEIDDMLRITLHEAGSDEEIFTSVAGIRAFNINEPIYAVELEEEGFNVYFKGGLHSDEHFNAQEYSLSISREKNLGLSRSHTSTIKCPILRVVHKMITYGLYQRTTGYDKIQKNDLWLLSMFDTKHQNRYENVAWLIVRVLIVDVVRSLSALIYCRDLDTTTLRDLINSKGKLIPNDLQPGVPRVGIPRPPSASMQDLYDRMCSTAGSLQPNWLCSAAVCLVLSVVPTFTTTVLAVAAGWKHGYGYLKEIIVRRSDNDLYKFKEGDFLRLRINDIEDVLLLVVQKRLTNLSGDDKKINITKPETTKPNIKKRDPYTPYQDPHGFIYVDTLGRNRFMRSDELYKFSDGTFTRLRTSLEDITKNIHMEYLPKIRWSTLEKKRAHIMIKASDKRLKEKG</sequence>
<accession>A0A6L2KQB8</accession>
<gene>
    <name evidence="1" type="ORF">Tci_023711</name>
</gene>
<evidence type="ECO:0000313" key="1">
    <source>
        <dbReference type="EMBL" id="GEU51733.1"/>
    </source>
</evidence>
<reference evidence="1" key="1">
    <citation type="journal article" date="2019" name="Sci. Rep.">
        <title>Draft genome of Tanacetum cinerariifolium, the natural source of mosquito coil.</title>
        <authorList>
            <person name="Yamashiro T."/>
            <person name="Shiraishi A."/>
            <person name="Satake H."/>
            <person name="Nakayama K."/>
        </authorList>
    </citation>
    <scope>NUCLEOTIDE SEQUENCE</scope>
</reference>
<dbReference type="AlphaFoldDB" id="A0A6L2KQB8"/>
<proteinExistence type="predicted"/>
<dbReference type="EMBL" id="BKCJ010002910">
    <property type="protein sequence ID" value="GEU51733.1"/>
    <property type="molecule type" value="Genomic_DNA"/>
</dbReference>
<comment type="caution">
    <text evidence="1">The sequence shown here is derived from an EMBL/GenBank/DDBJ whole genome shotgun (WGS) entry which is preliminary data.</text>
</comment>